<feature type="region of interest" description="Disordered" evidence="1">
    <location>
        <begin position="126"/>
        <end position="151"/>
    </location>
</feature>
<feature type="region of interest" description="Disordered" evidence="1">
    <location>
        <begin position="1"/>
        <end position="42"/>
    </location>
</feature>
<reference evidence="2" key="1">
    <citation type="submission" date="2020-08" db="EMBL/GenBank/DDBJ databases">
        <title>Multicomponent nature underlies the extraordinary mechanical properties of spider dragline silk.</title>
        <authorList>
            <person name="Kono N."/>
            <person name="Nakamura H."/>
            <person name="Mori M."/>
            <person name="Yoshida Y."/>
            <person name="Ohtoshi R."/>
            <person name="Malay A.D."/>
            <person name="Moran D.A.P."/>
            <person name="Tomita M."/>
            <person name="Numata K."/>
            <person name="Arakawa K."/>
        </authorList>
    </citation>
    <scope>NUCLEOTIDE SEQUENCE</scope>
</reference>
<organism evidence="2 3">
    <name type="scientific">Nephila pilipes</name>
    <name type="common">Giant wood spider</name>
    <name type="synonym">Nephila maculata</name>
    <dbReference type="NCBI Taxonomy" id="299642"/>
    <lineage>
        <taxon>Eukaryota</taxon>
        <taxon>Metazoa</taxon>
        <taxon>Ecdysozoa</taxon>
        <taxon>Arthropoda</taxon>
        <taxon>Chelicerata</taxon>
        <taxon>Arachnida</taxon>
        <taxon>Araneae</taxon>
        <taxon>Araneomorphae</taxon>
        <taxon>Entelegynae</taxon>
        <taxon>Araneoidea</taxon>
        <taxon>Nephilidae</taxon>
        <taxon>Nephila</taxon>
    </lineage>
</organism>
<dbReference type="Proteomes" id="UP000887013">
    <property type="component" value="Unassembled WGS sequence"/>
</dbReference>
<accession>A0A8X6QPA2</accession>
<evidence type="ECO:0000256" key="1">
    <source>
        <dbReference type="SAM" id="MobiDB-lite"/>
    </source>
</evidence>
<protein>
    <submittedName>
        <fullName evidence="2">Uncharacterized protein</fullName>
    </submittedName>
</protein>
<evidence type="ECO:0000313" key="2">
    <source>
        <dbReference type="EMBL" id="GFU37033.1"/>
    </source>
</evidence>
<feature type="compositionally biased region" description="Basic and acidic residues" evidence="1">
    <location>
        <begin position="8"/>
        <end position="22"/>
    </location>
</feature>
<feature type="compositionally biased region" description="Polar residues" evidence="1">
    <location>
        <begin position="32"/>
        <end position="42"/>
    </location>
</feature>
<feature type="compositionally biased region" description="Basic residues" evidence="1">
    <location>
        <begin position="133"/>
        <end position="151"/>
    </location>
</feature>
<comment type="caution">
    <text evidence="2">The sequence shown here is derived from an EMBL/GenBank/DDBJ whole genome shotgun (WGS) entry which is preliminary data.</text>
</comment>
<sequence length="151" mass="17377">MNPLNRPSKAERQKNQTEERIRLKTILKGKKQSASTNRPVNHTTPASYAQVAAIPVIPLENTPAPVSSNQIQDPLDTFDQLKNPQVVEMFDILQAFIQVPTSNKSRSQKLKEIMTLKKKITMFNTTNRNRTSLSHKKVSHKKKRRRIPRLR</sequence>
<dbReference type="AlphaFoldDB" id="A0A8X6QPA2"/>
<proteinExistence type="predicted"/>
<evidence type="ECO:0000313" key="3">
    <source>
        <dbReference type="Proteomes" id="UP000887013"/>
    </source>
</evidence>
<gene>
    <name evidence="2" type="ORF">NPIL_591341</name>
</gene>
<name>A0A8X6QPA2_NEPPI</name>
<keyword evidence="3" id="KW-1185">Reference proteome</keyword>
<dbReference type="EMBL" id="BMAW01034875">
    <property type="protein sequence ID" value="GFU37033.1"/>
    <property type="molecule type" value="Genomic_DNA"/>
</dbReference>